<dbReference type="KEGG" id="dfa:DFA_06836"/>
<evidence type="ECO:0000313" key="4">
    <source>
        <dbReference type="Proteomes" id="UP000007797"/>
    </source>
</evidence>
<dbReference type="GeneID" id="14870146"/>
<proteinExistence type="predicted"/>
<keyword evidence="4" id="KW-1185">Reference proteome</keyword>
<evidence type="ECO:0000313" key="3">
    <source>
        <dbReference type="EMBL" id="EGG18169.1"/>
    </source>
</evidence>
<gene>
    <name evidence="3" type="ORF">DFA_06836</name>
</gene>
<dbReference type="AlphaFoldDB" id="F4Q2E9"/>
<keyword evidence="1" id="KW-1133">Transmembrane helix</keyword>
<organism evidence="3 4">
    <name type="scientific">Cavenderia fasciculata</name>
    <name type="common">Slime mold</name>
    <name type="synonym">Dictyostelium fasciculatum</name>
    <dbReference type="NCBI Taxonomy" id="261658"/>
    <lineage>
        <taxon>Eukaryota</taxon>
        <taxon>Amoebozoa</taxon>
        <taxon>Evosea</taxon>
        <taxon>Eumycetozoa</taxon>
        <taxon>Dictyostelia</taxon>
        <taxon>Acytosteliales</taxon>
        <taxon>Cavenderiaceae</taxon>
        <taxon>Cavenderia</taxon>
    </lineage>
</organism>
<dbReference type="OrthoDB" id="410592at2759"/>
<dbReference type="RefSeq" id="XP_004366210.1">
    <property type="nucleotide sequence ID" value="XM_004366153.1"/>
</dbReference>
<dbReference type="Proteomes" id="UP000007797">
    <property type="component" value="Unassembled WGS sequence"/>
</dbReference>
<name>F4Q2E9_CACFS</name>
<accession>F4Q2E9</accession>
<protein>
    <recommendedName>
        <fullName evidence="2">ComC supersandwich domain-containing protein</fullName>
    </recommendedName>
</protein>
<dbReference type="EMBL" id="GL883020">
    <property type="protein sequence ID" value="EGG18169.1"/>
    <property type="molecule type" value="Genomic_DNA"/>
</dbReference>
<feature type="transmembrane region" description="Helical" evidence="1">
    <location>
        <begin position="1095"/>
        <end position="1115"/>
    </location>
</feature>
<dbReference type="InterPro" id="IPR054484">
    <property type="entry name" value="ComC_SSD"/>
</dbReference>
<evidence type="ECO:0000259" key="2">
    <source>
        <dbReference type="Pfam" id="PF22933"/>
    </source>
</evidence>
<evidence type="ECO:0000256" key="1">
    <source>
        <dbReference type="SAM" id="Phobius"/>
    </source>
</evidence>
<reference evidence="4" key="1">
    <citation type="journal article" date="2011" name="Genome Res.">
        <title>Phylogeny-wide analysis of social amoeba genomes highlights ancient origins for complex intercellular communication.</title>
        <authorList>
            <person name="Heidel A.J."/>
            <person name="Lawal H.M."/>
            <person name="Felder M."/>
            <person name="Schilde C."/>
            <person name="Helps N.R."/>
            <person name="Tunggal B."/>
            <person name="Rivero F."/>
            <person name="John U."/>
            <person name="Schleicher M."/>
            <person name="Eichinger L."/>
            <person name="Platzer M."/>
            <person name="Noegel A.A."/>
            <person name="Schaap P."/>
            <person name="Gloeckner G."/>
        </authorList>
    </citation>
    <scope>NUCLEOTIDE SEQUENCE [LARGE SCALE GENOMIC DNA]</scope>
    <source>
        <strain evidence="4">SH3</strain>
    </source>
</reference>
<keyword evidence="1" id="KW-0812">Transmembrane</keyword>
<feature type="domain" description="ComC supersandwich" evidence="2">
    <location>
        <begin position="836"/>
        <end position="1025"/>
    </location>
</feature>
<dbReference type="Pfam" id="PF22933">
    <property type="entry name" value="ComC_SSD"/>
    <property type="match status" value="1"/>
</dbReference>
<keyword evidence="1" id="KW-0472">Membrane</keyword>
<dbReference type="SFLD" id="SFLDG01169">
    <property type="entry name" value="NADPH_oxidase_subgroup_(NOX)"/>
    <property type="match status" value="1"/>
</dbReference>
<sequence>MGIDPYTPYCTIILKIISILTAEYVNVAIYQQLDCSASGQPKAASVPQKVVSFLPDQCYQYDVKSVKVSVSANKPYMITYNIYSTSDCSLAPLATNYNDGVCAAPYQGVGKWAYFKVGPPQSASSKGSTPPFLYFEKIATTSVCEGISNKTYYNARTMLSIGQCTYNDYSDFVVQGVSGDATSITFANDVSICTGAATMYYGGCNILGPHRIANAFLTATTPTTNEGYVEAVSYTAINLTNLDFGYNLHSKSFGSIVLVPSVGSPVDYKPGYSFIISKDMTFINLPNPFQGLIRVYQDSFDYIKNTSIPFIKTNSFSMPLYPTINQFDIVSVTTDTIQINFTSIGGFNTDGGNVYQVTTQSPGSQTWECLPATVCTLDGLPIGAMVYVTVKVTNFGQSQAKIQQVQLKSIISNLGFDLVPSYKAINISFTLGSIGEGPVTYTADITDLTTSTTRSSTTSTQSYIVFPASSTPTNYTIKTSATNSGTILNYSRNFIWLGDIKLNTTFNPNTVAIKSLTVYNNVSNLANSTSYVAYFYDGDVLVYNVTNKTAYLKIDNLRADTNYNLSSFIVDPLTSRRSNIEYVVFKTYANLSNFEVAVTQRKNETDATKISYTFVMTWLGGSPLLSFAHPSMNYFPGTGGALLNTNVSNIVIGVNIPFPFADNLYYAALTTAQDNIRLDKKVFINYFPFPNITSLDFTTGHDTVNFTWAGINGVPGNITYGLSIFNPLTPQVAPYTFCIALNLGFCNVSGLIPSTDYSFTLTMKSDQFDPVTRSVSVQTIQSPISPCMDLKLGANNTIDCNGFGQCLNGTCLCVNNRVGIYCETPTTDQGGNSGNGTNVDPNPSVPEIIINNKNIFYEFVISQIREVDIEDNTVKMVDLTTLNWTLSNQTSIYNTSFIQSNWIYMTSNNSYFNSVNITFLQFKSTSDSQSQSKIPLTFAGQLFYLDVGSMKYTIDIDGWEFDSRLNTLELITNITQPQRNDGCGELDIDFNNNNIVTNSTEFTSVYVGEDQAVVGKLINRALLDNVPRRISYKVQPYQSTDNNNNQDSDTPKQILSIITLIPNFNYKATLDPQFDLLINSDPEDNCASSSNSWKIIVGAVVGGIGLMAVGAGVTIHQRMQLKKKQYNLKLKKVSMEMNNGN</sequence>
<dbReference type="PANTHER" id="PTHR31378">
    <property type="entry name" value="EGF-LIKE DOMAIN-CONTAINING PROTEIN-RELATED-RELATED"/>
    <property type="match status" value="1"/>
</dbReference>